<evidence type="ECO:0000256" key="1">
    <source>
        <dbReference type="SAM" id="SignalP"/>
    </source>
</evidence>
<comment type="caution">
    <text evidence="3">The sequence shown here is derived from an EMBL/GenBank/DDBJ whole genome shotgun (WGS) entry which is preliminary data.</text>
</comment>
<dbReference type="OrthoDB" id="7340239at2"/>
<feature type="chain" id="PRO_5018201174" evidence="1">
    <location>
        <begin position="19"/>
        <end position="164"/>
    </location>
</feature>
<accession>A0A3P3DRJ8</accession>
<dbReference type="Proteomes" id="UP000282125">
    <property type="component" value="Unassembled WGS sequence"/>
</dbReference>
<dbReference type="EMBL" id="RRAZ01000005">
    <property type="protein sequence ID" value="RRH76880.1"/>
    <property type="molecule type" value="Genomic_DNA"/>
</dbReference>
<protein>
    <submittedName>
        <fullName evidence="3">DUF1311 domain-containing protein</fullName>
    </submittedName>
</protein>
<organism evidence="3 4">
    <name type="scientific">Falsigemmobacter faecalis</name>
    <dbReference type="NCBI Taxonomy" id="2488730"/>
    <lineage>
        <taxon>Bacteria</taxon>
        <taxon>Pseudomonadati</taxon>
        <taxon>Pseudomonadota</taxon>
        <taxon>Alphaproteobacteria</taxon>
        <taxon>Rhodobacterales</taxon>
        <taxon>Paracoccaceae</taxon>
        <taxon>Falsigemmobacter</taxon>
    </lineage>
</organism>
<keyword evidence="1" id="KW-0732">Signal</keyword>
<feature type="signal peptide" evidence="1">
    <location>
        <begin position="1"/>
        <end position="18"/>
    </location>
</feature>
<dbReference type="AlphaFoldDB" id="A0A3P3DRJ8"/>
<proteinExistence type="predicted"/>
<dbReference type="Pfam" id="PF07007">
    <property type="entry name" value="LprI"/>
    <property type="match status" value="1"/>
</dbReference>
<dbReference type="InterPro" id="IPR009739">
    <property type="entry name" value="LprI-like_N"/>
</dbReference>
<dbReference type="Gene3D" id="1.20.1270.180">
    <property type="match status" value="1"/>
</dbReference>
<sequence length="164" mass="17514">MKLPALLVSLLLATPAFAQSFDSRLTTQCLEAAEPKGGQQAALCIGTSASACFETPGGGTTVGMADCLAAEVKLWDDLLNAAWKEAVTVARAMDQNNKDSSPAAPESVKSLREAQRAWISFRDATCRFEAERYYGGSVATLTSSSCFMELTALQAIRLRSIHSM</sequence>
<evidence type="ECO:0000313" key="4">
    <source>
        <dbReference type="Proteomes" id="UP000282125"/>
    </source>
</evidence>
<gene>
    <name evidence="3" type="ORF">EG244_04535</name>
</gene>
<keyword evidence="4" id="KW-1185">Reference proteome</keyword>
<name>A0A3P3DRJ8_9RHOB</name>
<evidence type="ECO:0000259" key="2">
    <source>
        <dbReference type="Pfam" id="PF07007"/>
    </source>
</evidence>
<feature type="domain" description="Lysozyme inhibitor LprI-like N-terminal" evidence="2">
    <location>
        <begin position="58"/>
        <end position="155"/>
    </location>
</feature>
<reference evidence="3 4" key="1">
    <citation type="submission" date="2018-11" db="EMBL/GenBank/DDBJ databases">
        <title>Gemmobacter sp. nov., YIM 102744-1 draft genome.</title>
        <authorList>
            <person name="Li G."/>
            <person name="Jiang Y."/>
        </authorList>
    </citation>
    <scope>NUCLEOTIDE SEQUENCE [LARGE SCALE GENOMIC DNA]</scope>
    <source>
        <strain evidence="3 4">YIM 102744-1</strain>
    </source>
</reference>
<dbReference type="RefSeq" id="WP_124963825.1">
    <property type="nucleotide sequence ID" value="NZ_RRAZ01000005.1"/>
</dbReference>
<evidence type="ECO:0000313" key="3">
    <source>
        <dbReference type="EMBL" id="RRH76880.1"/>
    </source>
</evidence>